<evidence type="ECO:0000313" key="2">
    <source>
        <dbReference type="EMBL" id="KYG32322.1"/>
    </source>
</evidence>
<evidence type="ECO:0000313" key="3">
    <source>
        <dbReference type="Proteomes" id="UP000075806"/>
    </source>
</evidence>
<name>A0A162EDB6_9BACI</name>
<reference evidence="2" key="1">
    <citation type="submission" date="2016-02" db="EMBL/GenBank/DDBJ databases">
        <title>Genome sequence of Bacillus trypoxylicola KCTC 13244(T).</title>
        <authorList>
            <person name="Jeong H."/>
            <person name="Park S.-H."/>
            <person name="Choi S.-K."/>
        </authorList>
    </citation>
    <scope>NUCLEOTIDE SEQUENCE [LARGE SCALE GENOMIC DNA]</scope>
    <source>
        <strain evidence="2">KCTC 13244</strain>
    </source>
</reference>
<dbReference type="InterPro" id="IPR053135">
    <property type="entry name" value="AKR2_Oxidoreductase"/>
</dbReference>
<dbReference type="InterPro" id="IPR023210">
    <property type="entry name" value="NADP_OxRdtase_dom"/>
</dbReference>
<dbReference type="AlphaFoldDB" id="A0A162EDB6"/>
<dbReference type="STRING" id="519424.AZF04_06040"/>
<keyword evidence="3" id="KW-1185">Reference proteome</keyword>
<gene>
    <name evidence="2" type="ORF">AZF04_06040</name>
</gene>
<dbReference type="Pfam" id="PF00248">
    <property type="entry name" value="Aldo_ket_red"/>
    <property type="match status" value="1"/>
</dbReference>
<feature type="domain" description="NADP-dependent oxidoreductase" evidence="1">
    <location>
        <begin position="16"/>
        <end position="292"/>
    </location>
</feature>
<dbReference type="EMBL" id="LTAO01000012">
    <property type="protein sequence ID" value="KYG32322.1"/>
    <property type="molecule type" value="Genomic_DNA"/>
</dbReference>
<comment type="caution">
    <text evidence="2">The sequence shown here is derived from an EMBL/GenBank/DDBJ whole genome shotgun (WGS) entry which is preliminary data.</text>
</comment>
<dbReference type="PRINTS" id="PR00069">
    <property type="entry name" value="ALDKETRDTASE"/>
</dbReference>
<dbReference type="SUPFAM" id="SSF51430">
    <property type="entry name" value="NAD(P)-linked oxidoreductase"/>
    <property type="match status" value="1"/>
</dbReference>
<dbReference type="InterPro" id="IPR036812">
    <property type="entry name" value="NAD(P)_OxRdtase_dom_sf"/>
</dbReference>
<dbReference type="Proteomes" id="UP000075806">
    <property type="component" value="Unassembled WGS sequence"/>
</dbReference>
<dbReference type="OrthoDB" id="9773828at2"/>
<organism evidence="2 3">
    <name type="scientific">Alkalihalobacillus trypoxylicola</name>
    <dbReference type="NCBI Taxonomy" id="519424"/>
    <lineage>
        <taxon>Bacteria</taxon>
        <taxon>Bacillati</taxon>
        <taxon>Bacillota</taxon>
        <taxon>Bacilli</taxon>
        <taxon>Bacillales</taxon>
        <taxon>Bacillaceae</taxon>
        <taxon>Alkalihalobacillus</taxon>
    </lineage>
</organism>
<dbReference type="PANTHER" id="PTHR43312:SF1">
    <property type="entry name" value="NADP-DEPENDENT OXIDOREDUCTASE DOMAIN-CONTAINING PROTEIN"/>
    <property type="match status" value="1"/>
</dbReference>
<dbReference type="RefSeq" id="WP_061948598.1">
    <property type="nucleotide sequence ID" value="NZ_LTAO01000012.1"/>
</dbReference>
<dbReference type="GO" id="GO:0016491">
    <property type="term" value="F:oxidoreductase activity"/>
    <property type="evidence" value="ECO:0007669"/>
    <property type="project" value="InterPro"/>
</dbReference>
<dbReference type="PANTHER" id="PTHR43312">
    <property type="entry name" value="D-THREO-ALDOSE 1-DEHYDROGENASE"/>
    <property type="match status" value="1"/>
</dbReference>
<accession>A0A162EDB6</accession>
<sequence length="305" mass="34582">MELRRLGKSDLKVSSIGLGCMSLGSNEQEALTILDAAISRGINYLDTADLYDQGLNEQFIGKALKGKREQIVLATKVGNRFAPGEKGWTWDPSKEHIMSAVKESLRRLQTDYIDLYQLHGGTIDDPIDETIEAFERLKEEGIIREYGISSIRPNVIHEYAKRSSIVSVMMQFSLLDRRPEEIFPFLDEHHISVVARGPVGKGILTEKEYELLAEKIKTDGYLNYSSEDIRELKVTLNELKQHHKTNELALNYCLSYPTVASVVTGASSMNQLIENIEASQVMLSPTITEKLKDITKQERYESHRY</sequence>
<protein>
    <submittedName>
        <fullName evidence="2">Oxidoreductase</fullName>
    </submittedName>
</protein>
<dbReference type="Gene3D" id="3.20.20.100">
    <property type="entry name" value="NADP-dependent oxidoreductase domain"/>
    <property type="match status" value="1"/>
</dbReference>
<dbReference type="InterPro" id="IPR020471">
    <property type="entry name" value="AKR"/>
</dbReference>
<proteinExistence type="predicted"/>
<dbReference type="CDD" id="cd19086">
    <property type="entry name" value="AKR_AKR11C1"/>
    <property type="match status" value="1"/>
</dbReference>
<evidence type="ECO:0000259" key="1">
    <source>
        <dbReference type="Pfam" id="PF00248"/>
    </source>
</evidence>